<proteinExistence type="predicted"/>
<sequence length="105" mass="12866">MAYYNPKCCLKFEPCCKISTKPIFPIVSQFELPREYRNRFLHVDELREWRRYRDWLRFWTQISLFALIAFSIASFCSRQLVALRRRCCPRRRTKMSEVAEKVQHV</sequence>
<dbReference type="GO" id="GO:0016256">
    <property type="term" value="P:N-glycan processing to lysosome"/>
    <property type="evidence" value="ECO:0007669"/>
    <property type="project" value="TreeGrafter"/>
</dbReference>
<dbReference type="InterPro" id="IPR047141">
    <property type="entry name" value="Stealth"/>
</dbReference>
<dbReference type="RefSeq" id="XP_038060985.1">
    <property type="nucleotide sequence ID" value="XM_038205057.1"/>
</dbReference>
<keyword evidence="2" id="KW-0812">Transmembrane</keyword>
<dbReference type="EnsemblMetazoa" id="XM_038205057.1">
    <property type="protein sequence ID" value="XP_038060985.1"/>
    <property type="gene ID" value="LOC119731785"/>
</dbReference>
<reference evidence="3" key="1">
    <citation type="submission" date="2022-11" db="UniProtKB">
        <authorList>
            <consortium name="EnsemblMetazoa"/>
        </authorList>
    </citation>
    <scope>IDENTIFICATION</scope>
</reference>
<dbReference type="Proteomes" id="UP000887568">
    <property type="component" value="Unplaced"/>
</dbReference>
<dbReference type="PANTHER" id="PTHR24045">
    <property type="match status" value="1"/>
</dbReference>
<accession>A0A914AAT9</accession>
<dbReference type="OrthoDB" id="263283at2759"/>
<evidence type="ECO:0000313" key="4">
    <source>
        <dbReference type="Proteomes" id="UP000887568"/>
    </source>
</evidence>
<feature type="transmembrane region" description="Helical" evidence="2">
    <location>
        <begin position="58"/>
        <end position="76"/>
    </location>
</feature>
<evidence type="ECO:0000256" key="1">
    <source>
        <dbReference type="ARBA" id="ARBA00022679"/>
    </source>
</evidence>
<dbReference type="GO" id="GO:0005794">
    <property type="term" value="C:Golgi apparatus"/>
    <property type="evidence" value="ECO:0007669"/>
    <property type="project" value="TreeGrafter"/>
</dbReference>
<dbReference type="PANTHER" id="PTHR24045:SF0">
    <property type="entry name" value="N-ACETYLGLUCOSAMINE-1-PHOSPHOTRANSFERASE SUBUNITS ALPHA_BETA"/>
    <property type="match status" value="1"/>
</dbReference>
<dbReference type="GO" id="GO:0003976">
    <property type="term" value="F:UDP-N-acetylglucosamine-lysosomal-enzyme N-acetylglucosaminephosphotransferase activity"/>
    <property type="evidence" value="ECO:0007669"/>
    <property type="project" value="TreeGrafter"/>
</dbReference>
<keyword evidence="1" id="KW-0808">Transferase</keyword>
<keyword evidence="2" id="KW-1133">Transmembrane helix</keyword>
<keyword evidence="4" id="KW-1185">Reference proteome</keyword>
<evidence type="ECO:0000313" key="3">
    <source>
        <dbReference type="EnsemblMetazoa" id="XP_038060985.1"/>
    </source>
</evidence>
<keyword evidence="2" id="KW-0472">Membrane</keyword>
<dbReference type="GeneID" id="119731785"/>
<protein>
    <submittedName>
        <fullName evidence="3">Uncharacterized protein</fullName>
    </submittedName>
</protein>
<dbReference type="GO" id="GO:0046835">
    <property type="term" value="P:carbohydrate phosphorylation"/>
    <property type="evidence" value="ECO:0007669"/>
    <property type="project" value="TreeGrafter"/>
</dbReference>
<evidence type="ECO:0000256" key="2">
    <source>
        <dbReference type="SAM" id="Phobius"/>
    </source>
</evidence>
<organism evidence="3 4">
    <name type="scientific">Patiria miniata</name>
    <name type="common">Bat star</name>
    <name type="synonym">Asterina miniata</name>
    <dbReference type="NCBI Taxonomy" id="46514"/>
    <lineage>
        <taxon>Eukaryota</taxon>
        <taxon>Metazoa</taxon>
        <taxon>Echinodermata</taxon>
        <taxon>Eleutherozoa</taxon>
        <taxon>Asterozoa</taxon>
        <taxon>Asteroidea</taxon>
        <taxon>Valvatacea</taxon>
        <taxon>Valvatida</taxon>
        <taxon>Asterinidae</taxon>
        <taxon>Patiria</taxon>
    </lineage>
</organism>
<dbReference type="AlphaFoldDB" id="A0A914AAT9"/>
<name>A0A914AAT9_PATMI</name>